<dbReference type="EMBL" id="AP024233">
    <property type="protein sequence ID" value="BCO08507.1"/>
    <property type="molecule type" value="Genomic_DNA"/>
</dbReference>
<accession>A0A915U141</accession>
<gene>
    <name evidence="1" type="ORF">GF1_08830</name>
</gene>
<evidence type="ECO:0000313" key="1">
    <source>
        <dbReference type="EMBL" id="BCO08507.1"/>
    </source>
</evidence>
<dbReference type="AlphaFoldDB" id="A0A915U141"/>
<protein>
    <submittedName>
        <fullName evidence="1">Uncharacterized protein</fullName>
    </submittedName>
</protein>
<proteinExistence type="predicted"/>
<name>A0A915U141_9BACT</name>
<evidence type="ECO:0000313" key="2">
    <source>
        <dbReference type="Proteomes" id="UP001063350"/>
    </source>
</evidence>
<sequence>MVAGGGKGTQSVIGIPAPGAIRLFRGHNLFSGGTISLHAEPDRFDHLCGFLRKPAMAQGYSAP</sequence>
<dbReference type="Proteomes" id="UP001063350">
    <property type="component" value="Chromosome"/>
</dbReference>
<reference evidence="1" key="1">
    <citation type="submission" date="2020-12" db="EMBL/GenBank/DDBJ databases">
        <title>Desulfobium dissulfuricans gen. nov., sp. nov., a novel mesophilic, sulfate-reducing bacterium isolated from a deep-sea hydrothermal vent.</title>
        <authorList>
            <person name="Hashimoto Y."/>
            <person name="Tame A."/>
            <person name="Sawayama S."/>
            <person name="Miyazaki J."/>
            <person name="Takai K."/>
            <person name="Nakagawa S."/>
        </authorList>
    </citation>
    <scope>NUCLEOTIDE SEQUENCE</scope>
    <source>
        <strain evidence="1">GF1</strain>
    </source>
</reference>
<dbReference type="KEGG" id="ddu:GF1_08830"/>
<keyword evidence="2" id="KW-1185">Reference proteome</keyword>
<organism evidence="1 2">
    <name type="scientific">Desulfolithobacter dissulfuricans</name>
    <dbReference type="NCBI Taxonomy" id="2795293"/>
    <lineage>
        <taxon>Bacteria</taxon>
        <taxon>Pseudomonadati</taxon>
        <taxon>Thermodesulfobacteriota</taxon>
        <taxon>Desulfobulbia</taxon>
        <taxon>Desulfobulbales</taxon>
        <taxon>Desulfobulbaceae</taxon>
        <taxon>Desulfolithobacter</taxon>
    </lineage>
</organism>